<dbReference type="InterPro" id="IPR050855">
    <property type="entry name" value="NDM-1-like"/>
</dbReference>
<reference evidence="2 3" key="1">
    <citation type="submission" date="2016-10" db="EMBL/GenBank/DDBJ databases">
        <authorList>
            <person name="de Groot N.N."/>
        </authorList>
    </citation>
    <scope>NUCLEOTIDE SEQUENCE [LARGE SCALE GENOMIC DNA]</scope>
    <source>
        <strain evidence="2 3">DSM 5885</strain>
    </source>
</reference>
<dbReference type="Gene3D" id="3.60.15.10">
    <property type="entry name" value="Ribonuclease Z/Hydroxyacylglutathione hydrolase-like"/>
    <property type="match status" value="1"/>
</dbReference>
<dbReference type="STRING" id="83767.SAMN05660652_03337"/>
<dbReference type="SUPFAM" id="SSF56281">
    <property type="entry name" value="Metallo-hydrolase/oxidoreductase"/>
    <property type="match status" value="1"/>
</dbReference>
<dbReference type="SMART" id="SM00849">
    <property type="entry name" value="Lactamase_B"/>
    <property type="match status" value="1"/>
</dbReference>
<dbReference type="Pfam" id="PF00753">
    <property type="entry name" value="Lactamase_B"/>
    <property type="match status" value="1"/>
</dbReference>
<dbReference type="CDD" id="cd07726">
    <property type="entry name" value="ST1585-like_MBL-fold"/>
    <property type="match status" value="1"/>
</dbReference>
<dbReference type="AlphaFoldDB" id="A0A1G8K7P5"/>
<proteinExistence type="predicted"/>
<dbReference type="RefSeq" id="WP_091939229.1">
    <property type="nucleotide sequence ID" value="NZ_FNCY01000018.1"/>
</dbReference>
<evidence type="ECO:0000313" key="3">
    <source>
        <dbReference type="Proteomes" id="UP000198607"/>
    </source>
</evidence>
<keyword evidence="3" id="KW-1185">Reference proteome</keyword>
<evidence type="ECO:0000259" key="1">
    <source>
        <dbReference type="SMART" id="SM00849"/>
    </source>
</evidence>
<dbReference type="InterPro" id="IPR001279">
    <property type="entry name" value="Metallo-B-lactamas"/>
</dbReference>
<evidence type="ECO:0000313" key="2">
    <source>
        <dbReference type="EMBL" id="SDI39387.1"/>
    </source>
</evidence>
<sequence length="316" mass="33981">MSLVSFGQGIYAIDSGYVRDGLAAIYLIVQNGRAAFVETGCNRSMVRVMAALQQLGISPDAVDFVIPTHVHLDHAGGASAMMRQFPNAQLVVHPRGARHMADPSKLVAGTIGVYGAEETTRLYGEILPIDAHRIIEAQDGFSVSLAGRQLLCLDVPGHAKHHIAIVDELSGGIFTGDTFGLSYAELTGPDRPFVFPTTTPVQLDPPALHASMDRLLAYRPPAVYLTHFGRLTEVAYCGEALHRQIDAFVQMTLQIASTGEQRQKELREVLAGFALAEVRAVGCELPEAQVLALLANDIDLNTQGLCVWAEGQVAVS</sequence>
<dbReference type="OrthoDB" id="9784009at2"/>
<dbReference type="InterPro" id="IPR037482">
    <property type="entry name" value="ST1585_MBL-fold"/>
</dbReference>
<dbReference type="PANTHER" id="PTHR42951">
    <property type="entry name" value="METALLO-BETA-LACTAMASE DOMAIN-CONTAINING"/>
    <property type="match status" value="1"/>
</dbReference>
<dbReference type="Proteomes" id="UP000198607">
    <property type="component" value="Unassembled WGS sequence"/>
</dbReference>
<gene>
    <name evidence="2" type="ORF">SAMN05660652_03337</name>
</gene>
<feature type="domain" description="Metallo-beta-lactamase" evidence="1">
    <location>
        <begin position="22"/>
        <end position="227"/>
    </location>
</feature>
<name>A0A1G8K7P5_9RHOO</name>
<organism evidence="2 3">
    <name type="scientific">Propionivibrio dicarboxylicus</name>
    <dbReference type="NCBI Taxonomy" id="83767"/>
    <lineage>
        <taxon>Bacteria</taxon>
        <taxon>Pseudomonadati</taxon>
        <taxon>Pseudomonadota</taxon>
        <taxon>Betaproteobacteria</taxon>
        <taxon>Rhodocyclales</taxon>
        <taxon>Rhodocyclaceae</taxon>
        <taxon>Propionivibrio</taxon>
    </lineage>
</organism>
<protein>
    <submittedName>
        <fullName evidence="2">Glyoxylase, beta-lactamase superfamily II</fullName>
    </submittedName>
</protein>
<dbReference type="EMBL" id="FNCY01000018">
    <property type="protein sequence ID" value="SDI39387.1"/>
    <property type="molecule type" value="Genomic_DNA"/>
</dbReference>
<dbReference type="PANTHER" id="PTHR42951:SF22">
    <property type="entry name" value="METALLO BETA-LACTAMASE SUPERFAMILY LIPOPROTEIN"/>
    <property type="match status" value="1"/>
</dbReference>
<accession>A0A1G8K7P5</accession>
<dbReference type="InterPro" id="IPR036866">
    <property type="entry name" value="RibonucZ/Hydroxyglut_hydro"/>
</dbReference>